<keyword evidence="1" id="KW-0378">Hydrolase</keyword>
<protein>
    <submittedName>
        <fullName evidence="3">Pimeloyl-ACP methyl ester carboxylesterase</fullName>
    </submittedName>
</protein>
<dbReference type="PANTHER" id="PTHR43798:SF31">
    <property type="entry name" value="AB HYDROLASE SUPERFAMILY PROTEIN YCLE"/>
    <property type="match status" value="1"/>
</dbReference>
<feature type="domain" description="AB hydrolase-1" evidence="2">
    <location>
        <begin position="25"/>
        <end position="267"/>
    </location>
</feature>
<name>A0A840IFX1_9ACTN</name>
<organism evidence="3 4">
    <name type="scientific">Conexibacter arvalis</name>
    <dbReference type="NCBI Taxonomy" id="912552"/>
    <lineage>
        <taxon>Bacteria</taxon>
        <taxon>Bacillati</taxon>
        <taxon>Actinomycetota</taxon>
        <taxon>Thermoleophilia</taxon>
        <taxon>Solirubrobacterales</taxon>
        <taxon>Conexibacteraceae</taxon>
        <taxon>Conexibacter</taxon>
    </lineage>
</organism>
<dbReference type="AlphaFoldDB" id="A0A840IFX1"/>
<dbReference type="Gene3D" id="3.40.50.1820">
    <property type="entry name" value="alpha/beta hydrolase"/>
    <property type="match status" value="1"/>
</dbReference>
<accession>A0A840IFX1</accession>
<proteinExistence type="predicted"/>
<dbReference type="RefSeq" id="WP_183342603.1">
    <property type="nucleotide sequence ID" value="NZ_JACHNU010000003.1"/>
</dbReference>
<dbReference type="InterPro" id="IPR000639">
    <property type="entry name" value="Epox_hydrolase-like"/>
</dbReference>
<dbReference type="PRINTS" id="PR00412">
    <property type="entry name" value="EPOXHYDRLASE"/>
</dbReference>
<sequence length="316" mass="33918">MDRFELQEITLHGHRIAYRAGGSGPVLVLVHGITSTSQTWSKVFPLLTRRFTVIAPDLLGHGASAKPRGDYSLGAYASGVRDLLVALGHERATFVGHSLGGGVAMQLAYQFPERCERLVLVGSGGLGREVNLLLRASTLPGSDVVLPLLVNRHLLDAGRLAGTLLGKVGLQAGTDIAEIARGHASLADRDARAAFVQTLRTIVDPRGQRVDARDRLYLAEHVPFLIVWGEHDSIIPVAHGRDAHALVPSSRLEVFERSGHFPHVDEPTRFLEVLEEFVDSTEPANVAPEEWRELLRIGAAPGHAGAATTGPGRAAA</sequence>
<dbReference type="PANTHER" id="PTHR43798">
    <property type="entry name" value="MONOACYLGLYCEROL LIPASE"/>
    <property type="match status" value="1"/>
</dbReference>
<dbReference type="Pfam" id="PF00561">
    <property type="entry name" value="Abhydrolase_1"/>
    <property type="match status" value="1"/>
</dbReference>
<dbReference type="Proteomes" id="UP000585272">
    <property type="component" value="Unassembled WGS sequence"/>
</dbReference>
<evidence type="ECO:0000259" key="2">
    <source>
        <dbReference type="Pfam" id="PF00561"/>
    </source>
</evidence>
<dbReference type="InterPro" id="IPR000073">
    <property type="entry name" value="AB_hydrolase_1"/>
</dbReference>
<comment type="caution">
    <text evidence="3">The sequence shown here is derived from an EMBL/GenBank/DDBJ whole genome shotgun (WGS) entry which is preliminary data.</text>
</comment>
<dbReference type="InterPro" id="IPR050266">
    <property type="entry name" value="AB_hydrolase_sf"/>
</dbReference>
<evidence type="ECO:0000313" key="4">
    <source>
        <dbReference type="Proteomes" id="UP000585272"/>
    </source>
</evidence>
<keyword evidence="4" id="KW-1185">Reference proteome</keyword>
<evidence type="ECO:0000256" key="1">
    <source>
        <dbReference type="ARBA" id="ARBA00022801"/>
    </source>
</evidence>
<dbReference type="SUPFAM" id="SSF53474">
    <property type="entry name" value="alpha/beta-Hydrolases"/>
    <property type="match status" value="1"/>
</dbReference>
<dbReference type="InterPro" id="IPR029058">
    <property type="entry name" value="AB_hydrolase_fold"/>
</dbReference>
<evidence type="ECO:0000313" key="3">
    <source>
        <dbReference type="EMBL" id="MBB4662954.1"/>
    </source>
</evidence>
<dbReference type="EMBL" id="JACHNU010000003">
    <property type="protein sequence ID" value="MBB4662954.1"/>
    <property type="molecule type" value="Genomic_DNA"/>
</dbReference>
<dbReference type="GO" id="GO:0016020">
    <property type="term" value="C:membrane"/>
    <property type="evidence" value="ECO:0007669"/>
    <property type="project" value="TreeGrafter"/>
</dbReference>
<dbReference type="PRINTS" id="PR00111">
    <property type="entry name" value="ABHYDROLASE"/>
</dbReference>
<reference evidence="3 4" key="1">
    <citation type="submission" date="2020-08" db="EMBL/GenBank/DDBJ databases">
        <title>Genomic Encyclopedia of Archaeal and Bacterial Type Strains, Phase II (KMG-II): from individual species to whole genera.</title>
        <authorList>
            <person name="Goeker M."/>
        </authorList>
    </citation>
    <scope>NUCLEOTIDE SEQUENCE [LARGE SCALE GENOMIC DNA]</scope>
    <source>
        <strain evidence="3 4">DSM 23288</strain>
    </source>
</reference>
<gene>
    <name evidence="3" type="ORF">BDZ31_002543</name>
</gene>
<dbReference type="GO" id="GO:0016787">
    <property type="term" value="F:hydrolase activity"/>
    <property type="evidence" value="ECO:0007669"/>
    <property type="project" value="UniProtKB-KW"/>
</dbReference>